<evidence type="ECO:0000313" key="1">
    <source>
        <dbReference type="EMBL" id="CAB4132202.1"/>
    </source>
</evidence>
<gene>
    <name evidence="1" type="ORF">UFOVP139_17</name>
</gene>
<reference evidence="1" key="1">
    <citation type="submission" date="2020-04" db="EMBL/GenBank/DDBJ databases">
        <authorList>
            <person name="Chiriac C."/>
            <person name="Salcher M."/>
            <person name="Ghai R."/>
            <person name="Kavagutti S V."/>
        </authorList>
    </citation>
    <scope>NUCLEOTIDE SEQUENCE</scope>
</reference>
<proteinExistence type="predicted"/>
<sequence length="45" mass="5180">MNTGDLKVINNRVYVVLSQTDTEYTIQSMDEERYLLTLPKESDVG</sequence>
<organism evidence="1">
    <name type="scientific">uncultured Caudovirales phage</name>
    <dbReference type="NCBI Taxonomy" id="2100421"/>
    <lineage>
        <taxon>Viruses</taxon>
        <taxon>Duplodnaviria</taxon>
        <taxon>Heunggongvirae</taxon>
        <taxon>Uroviricota</taxon>
        <taxon>Caudoviricetes</taxon>
        <taxon>Peduoviridae</taxon>
        <taxon>Maltschvirus</taxon>
        <taxon>Maltschvirus maltsch</taxon>
    </lineage>
</organism>
<name>A0A6J5LF13_9CAUD</name>
<protein>
    <submittedName>
        <fullName evidence="1">Uncharacterized protein</fullName>
    </submittedName>
</protein>
<accession>A0A6J5LF13</accession>
<dbReference type="EMBL" id="LR796259">
    <property type="protein sequence ID" value="CAB4132202.1"/>
    <property type="molecule type" value="Genomic_DNA"/>
</dbReference>